<keyword evidence="1" id="KW-1133">Transmembrane helix</keyword>
<evidence type="ECO:0000313" key="3">
    <source>
        <dbReference type="RefSeq" id="XP_004514046.1"/>
    </source>
</evidence>
<dbReference type="Proteomes" id="UP000087171">
    <property type="component" value="Unplaced"/>
</dbReference>
<dbReference type="GO" id="GO:0005741">
    <property type="term" value="C:mitochondrial outer membrane"/>
    <property type="evidence" value="ECO:0007669"/>
    <property type="project" value="TreeGrafter"/>
</dbReference>
<dbReference type="AlphaFoldDB" id="A0A1S2Z2V2"/>
<evidence type="ECO:0000256" key="1">
    <source>
        <dbReference type="SAM" id="Phobius"/>
    </source>
</evidence>
<evidence type="ECO:0000313" key="2">
    <source>
        <dbReference type="Proteomes" id="UP000087171"/>
    </source>
</evidence>
<dbReference type="eggNOG" id="KOG2860">
    <property type="taxonomic scope" value="Eukaryota"/>
</dbReference>
<dbReference type="PaxDb" id="3827-XP_004514046.1"/>
<dbReference type="Pfam" id="PF01963">
    <property type="entry name" value="TraB_PrgY_gumN"/>
    <property type="match status" value="1"/>
</dbReference>
<dbReference type="KEGG" id="cam:101512492"/>
<gene>
    <name evidence="3" type="primary">LOC101512492</name>
</gene>
<organism evidence="2 3">
    <name type="scientific">Cicer arietinum</name>
    <name type="common">Chickpea</name>
    <name type="synonym">Garbanzo</name>
    <dbReference type="NCBI Taxonomy" id="3827"/>
    <lineage>
        <taxon>Eukaryota</taxon>
        <taxon>Viridiplantae</taxon>
        <taxon>Streptophyta</taxon>
        <taxon>Embryophyta</taxon>
        <taxon>Tracheophyta</taxon>
        <taxon>Spermatophyta</taxon>
        <taxon>Magnoliopsida</taxon>
        <taxon>eudicotyledons</taxon>
        <taxon>Gunneridae</taxon>
        <taxon>Pentapetalae</taxon>
        <taxon>rosids</taxon>
        <taxon>fabids</taxon>
        <taxon>Fabales</taxon>
        <taxon>Fabaceae</taxon>
        <taxon>Papilionoideae</taxon>
        <taxon>50 kb inversion clade</taxon>
        <taxon>NPAAA clade</taxon>
        <taxon>Hologalegina</taxon>
        <taxon>IRL clade</taxon>
        <taxon>Cicereae</taxon>
        <taxon>Cicer</taxon>
    </lineage>
</organism>
<dbReference type="GeneID" id="101512492"/>
<dbReference type="CDD" id="cd14726">
    <property type="entry name" value="TraB_PrgY-like"/>
    <property type="match status" value="1"/>
</dbReference>
<dbReference type="OrthoDB" id="48306at2759"/>
<accession>A0A1S2Z2V2</accession>
<dbReference type="RefSeq" id="XP_004514046.1">
    <property type="nucleotide sequence ID" value="XM_004513989.3"/>
</dbReference>
<feature type="transmembrane region" description="Helical" evidence="1">
    <location>
        <begin position="325"/>
        <end position="350"/>
    </location>
</feature>
<keyword evidence="2" id="KW-1185">Reference proteome</keyword>
<reference evidence="3" key="1">
    <citation type="submission" date="2025-08" db="UniProtKB">
        <authorList>
            <consortium name="RefSeq"/>
        </authorList>
    </citation>
    <scope>IDENTIFICATION</scope>
    <source>
        <tissue evidence="3">Etiolated seedlings</tissue>
    </source>
</reference>
<keyword evidence="1" id="KW-0472">Membrane</keyword>
<protein>
    <submittedName>
        <fullName evidence="3">TraB domain-containing protein-like</fullName>
    </submittedName>
</protein>
<sequence length="353" mass="40530">MTHLLTRSKLARLVRFTHHRPKCSLKTTIPCSQTFTFRQFSKETDANSGRTKSPEPEHRRVELPKELSKDVIVLSCESTAKGGVCDVYVLGTIHISEESSKQAEAIVKFLKPEIVFLELCRSRQNVLFREKIKVPTSEEVRELLKKKHNIFSVLHYWAFAKMCSELDLYPGAEFRSAYREAIKYGGKVVLGDRRIEITLKRTWRKLPLWHIIKFLFSSPNYVSMPSFSSSDEIKRWLKECSEHDILTRRQIMSEKLPTVMETIVHERDQYMCYQLLKVASESRTVVAVVGRGHLQGMQKNWKQPIMITDLITIPPPKPLTSVMRIIASVGVVLTGIAIISYCVGVLYPFVCGK</sequence>
<dbReference type="PANTHER" id="PTHR21530:SF7">
    <property type="entry name" value="TRAB DOMAIN-CONTAINING PROTEIN"/>
    <property type="match status" value="1"/>
</dbReference>
<proteinExistence type="predicted"/>
<keyword evidence="1" id="KW-0812">Transmembrane</keyword>
<dbReference type="InterPro" id="IPR002816">
    <property type="entry name" value="TraB/PrgY/GumN_fam"/>
</dbReference>
<dbReference type="PANTHER" id="PTHR21530">
    <property type="entry name" value="PHEROMONE SHUTDOWN PROTEIN"/>
    <property type="match status" value="1"/>
</dbReference>
<name>A0A1S2Z2V2_CICAR</name>
<dbReference type="InterPro" id="IPR046345">
    <property type="entry name" value="TraB_PrgY-like"/>
</dbReference>